<dbReference type="EMBL" id="LR899012">
    <property type="protein sequence ID" value="CAD7089212.1"/>
    <property type="molecule type" value="Genomic_DNA"/>
</dbReference>
<name>A0A7R8UY80_HERIL</name>
<accession>A0A7R8UY80</accession>
<sequence length="217" mass="22898">MKKYRSNSESDKSILKVPSIEESGDESVGEYDDGSSHFESTDKPTIGAIVPSTNHPTKAIIATTPTGAIGAAVAILHEEIDPIEEEDDVDIEAIDDDTTVIQQQQQFSIQPQRTPESGSDNVERGIKLKPTGESSLVSKCKKLSLRSKKGKKSQSLTATTRIDATAPVTTDATGTPSTETASATPAASTSASSSNKSSSNKLGYNNLIASLLRTTTL</sequence>
<dbReference type="Proteomes" id="UP000594454">
    <property type="component" value="Chromosome 4"/>
</dbReference>
<feature type="region of interest" description="Disordered" evidence="1">
    <location>
        <begin position="1"/>
        <end position="52"/>
    </location>
</feature>
<feature type="compositionally biased region" description="Acidic residues" evidence="1">
    <location>
        <begin position="22"/>
        <end position="33"/>
    </location>
</feature>
<feature type="region of interest" description="Disordered" evidence="1">
    <location>
        <begin position="148"/>
        <end position="202"/>
    </location>
</feature>
<keyword evidence="3" id="KW-1185">Reference proteome</keyword>
<evidence type="ECO:0000313" key="3">
    <source>
        <dbReference type="Proteomes" id="UP000594454"/>
    </source>
</evidence>
<feature type="compositionally biased region" description="Basic and acidic residues" evidence="1">
    <location>
        <begin position="1"/>
        <end position="14"/>
    </location>
</feature>
<feature type="region of interest" description="Disordered" evidence="1">
    <location>
        <begin position="105"/>
        <end position="133"/>
    </location>
</feature>
<dbReference type="AlphaFoldDB" id="A0A7R8UY80"/>
<feature type="compositionally biased region" description="Low complexity" evidence="1">
    <location>
        <begin position="172"/>
        <end position="199"/>
    </location>
</feature>
<organism evidence="2 3">
    <name type="scientific">Hermetia illucens</name>
    <name type="common">Black soldier fly</name>
    <dbReference type="NCBI Taxonomy" id="343691"/>
    <lineage>
        <taxon>Eukaryota</taxon>
        <taxon>Metazoa</taxon>
        <taxon>Ecdysozoa</taxon>
        <taxon>Arthropoda</taxon>
        <taxon>Hexapoda</taxon>
        <taxon>Insecta</taxon>
        <taxon>Pterygota</taxon>
        <taxon>Neoptera</taxon>
        <taxon>Endopterygota</taxon>
        <taxon>Diptera</taxon>
        <taxon>Brachycera</taxon>
        <taxon>Stratiomyomorpha</taxon>
        <taxon>Stratiomyidae</taxon>
        <taxon>Hermetiinae</taxon>
        <taxon>Hermetia</taxon>
    </lineage>
</organism>
<feature type="compositionally biased region" description="Low complexity" evidence="1">
    <location>
        <begin position="105"/>
        <end position="114"/>
    </location>
</feature>
<dbReference type="InParanoid" id="A0A7R8UY80"/>
<evidence type="ECO:0000256" key="1">
    <source>
        <dbReference type="SAM" id="MobiDB-lite"/>
    </source>
</evidence>
<gene>
    <name evidence="2" type="ORF">HERILL_LOCUS11782</name>
</gene>
<proteinExistence type="predicted"/>
<evidence type="ECO:0000313" key="2">
    <source>
        <dbReference type="EMBL" id="CAD7089212.1"/>
    </source>
</evidence>
<feature type="compositionally biased region" description="Polar residues" evidence="1">
    <location>
        <begin position="157"/>
        <end position="171"/>
    </location>
</feature>
<protein>
    <submittedName>
        <fullName evidence="2">Uncharacterized protein</fullName>
    </submittedName>
</protein>
<reference evidence="2 3" key="1">
    <citation type="submission" date="2020-11" db="EMBL/GenBank/DDBJ databases">
        <authorList>
            <person name="Wallbank WR R."/>
            <person name="Pardo Diaz C."/>
            <person name="Kozak K."/>
            <person name="Martin S."/>
            <person name="Jiggins C."/>
            <person name="Moest M."/>
            <person name="Warren A I."/>
            <person name="Generalovic N T."/>
            <person name="Byers J.R.P. K."/>
            <person name="Montejo-Kovacevich G."/>
            <person name="Yen C E."/>
        </authorList>
    </citation>
    <scope>NUCLEOTIDE SEQUENCE [LARGE SCALE GENOMIC DNA]</scope>
</reference>